<dbReference type="EMBL" id="JAFLQW010000070">
    <property type="protein sequence ID" value="MBO0348088.1"/>
    <property type="molecule type" value="Genomic_DNA"/>
</dbReference>
<name>A0ABS3FM22_9CYAN</name>
<gene>
    <name evidence="1" type="ORF">J0895_03015</name>
</gene>
<protein>
    <submittedName>
        <fullName evidence="1">Uncharacterized protein</fullName>
    </submittedName>
</protein>
<dbReference type="Proteomes" id="UP000664844">
    <property type="component" value="Unassembled WGS sequence"/>
</dbReference>
<comment type="caution">
    <text evidence="1">The sequence shown here is derived from an EMBL/GenBank/DDBJ whole genome shotgun (WGS) entry which is preliminary data.</text>
</comment>
<proteinExistence type="predicted"/>
<evidence type="ECO:0000313" key="1">
    <source>
        <dbReference type="EMBL" id="MBO0348088.1"/>
    </source>
</evidence>
<sequence>MFRRSPVPKLKSDRHYPEVTTVSQLRRHINTIQPPSDRPKISPILHPKSLFLTESPIHR</sequence>
<keyword evidence="2" id="KW-1185">Reference proteome</keyword>
<accession>A0ABS3FM22</accession>
<reference evidence="1 2" key="1">
    <citation type="submission" date="2021-03" db="EMBL/GenBank/DDBJ databases">
        <title>Metabolic Capacity of the Antarctic Cyanobacterium Phormidium pseudopriestleyi that Sustains Oxygenic Photosynthesis in the Presence of Hydrogen Sulfide.</title>
        <authorList>
            <person name="Lumian J.E."/>
            <person name="Jungblut A.D."/>
            <person name="Dillon M.L."/>
            <person name="Hawes I."/>
            <person name="Doran P.T."/>
            <person name="Mackey T.J."/>
            <person name="Dick G.J."/>
            <person name="Grettenberger C.L."/>
            <person name="Sumner D.Y."/>
        </authorList>
    </citation>
    <scope>NUCLEOTIDE SEQUENCE [LARGE SCALE GENOMIC DNA]</scope>
    <source>
        <strain evidence="1 2">FRX01</strain>
    </source>
</reference>
<organism evidence="1 2">
    <name type="scientific">Phormidium pseudopriestleyi FRX01</name>
    <dbReference type="NCBI Taxonomy" id="1759528"/>
    <lineage>
        <taxon>Bacteria</taxon>
        <taxon>Bacillati</taxon>
        <taxon>Cyanobacteriota</taxon>
        <taxon>Cyanophyceae</taxon>
        <taxon>Oscillatoriophycideae</taxon>
        <taxon>Oscillatoriales</taxon>
        <taxon>Oscillatoriaceae</taxon>
        <taxon>Phormidium</taxon>
    </lineage>
</organism>
<evidence type="ECO:0000313" key="2">
    <source>
        <dbReference type="Proteomes" id="UP000664844"/>
    </source>
</evidence>
<dbReference type="RefSeq" id="WP_207086655.1">
    <property type="nucleotide sequence ID" value="NZ_JAFLQW010000070.1"/>
</dbReference>